<dbReference type="InterPro" id="IPR036390">
    <property type="entry name" value="WH_DNA-bd_sf"/>
</dbReference>
<dbReference type="Proteomes" id="UP000465305">
    <property type="component" value="Unassembled WGS sequence"/>
</dbReference>
<dbReference type="PANTHER" id="PTHR43537">
    <property type="entry name" value="TRANSCRIPTIONAL REGULATOR, GNTR FAMILY"/>
    <property type="match status" value="1"/>
</dbReference>
<evidence type="ECO:0000256" key="3">
    <source>
        <dbReference type="ARBA" id="ARBA00023163"/>
    </source>
</evidence>
<dbReference type="Gene3D" id="1.10.10.10">
    <property type="entry name" value="Winged helix-like DNA-binding domain superfamily/Winged helix DNA-binding domain"/>
    <property type="match status" value="1"/>
</dbReference>
<dbReference type="InterPro" id="IPR001845">
    <property type="entry name" value="HTH_ArsR_DNA-bd_dom"/>
</dbReference>
<keyword evidence="2" id="KW-0238">DNA-binding</keyword>
<organism evidence="5 6">
    <name type="scientific">Mycolicibacter algericus</name>
    <name type="common">Mycobacterium algericum</name>
    <dbReference type="NCBI Taxonomy" id="1288388"/>
    <lineage>
        <taxon>Bacteria</taxon>
        <taxon>Bacillati</taxon>
        <taxon>Actinomycetota</taxon>
        <taxon>Actinomycetes</taxon>
        <taxon>Mycobacteriales</taxon>
        <taxon>Mycobacteriaceae</taxon>
        <taxon>Mycolicibacter</taxon>
    </lineage>
</organism>
<sequence length="234" mass="25387">MTARRTPNAAESIAARLRREIIDDLTDGDHIGSADQLGARFGVSDPTVRQALRILEAEGLVRVRPGNRGGFFASTPSIDVVSRSASALLRREGADLYDFSALAKIVAPEMAAQIAGSPDVAKRRELPAYVDMQWAQATEVNLQTAIGITVNLFREFGPLCPSPSLRLVATVLGDLAFDLSSGMAQAFPSETDQRYAEHIRDGHRRLARAISRGEVEQARNELAPVPVLDDPRQS</sequence>
<dbReference type="SUPFAM" id="SSF46785">
    <property type="entry name" value="Winged helix' DNA-binding domain"/>
    <property type="match status" value="1"/>
</dbReference>
<accession>A0A7I9Y603</accession>
<reference evidence="5 6" key="1">
    <citation type="journal article" date="2019" name="Emerg. Microbes Infect.">
        <title>Comprehensive subspecies identification of 175 nontuberculous mycobacteria species based on 7547 genomic profiles.</title>
        <authorList>
            <person name="Matsumoto Y."/>
            <person name="Kinjo T."/>
            <person name="Motooka D."/>
            <person name="Nabeya D."/>
            <person name="Jung N."/>
            <person name="Uechi K."/>
            <person name="Horii T."/>
            <person name="Iida T."/>
            <person name="Fujita J."/>
            <person name="Nakamura S."/>
        </authorList>
    </citation>
    <scope>NUCLEOTIDE SEQUENCE [LARGE SCALE GENOMIC DNA]</scope>
    <source>
        <strain evidence="5 6">JCM 30723</strain>
    </source>
</reference>
<dbReference type="PANTHER" id="PTHR43537:SF5">
    <property type="entry name" value="UXU OPERON TRANSCRIPTIONAL REGULATOR"/>
    <property type="match status" value="1"/>
</dbReference>
<gene>
    <name evidence="5" type="ORF">MALGJ_07030</name>
</gene>
<dbReference type="GO" id="GO:0003677">
    <property type="term" value="F:DNA binding"/>
    <property type="evidence" value="ECO:0007669"/>
    <property type="project" value="UniProtKB-KW"/>
</dbReference>
<evidence type="ECO:0000259" key="4">
    <source>
        <dbReference type="PROSITE" id="PS50949"/>
    </source>
</evidence>
<dbReference type="Pfam" id="PF00392">
    <property type="entry name" value="GntR"/>
    <property type="match status" value="1"/>
</dbReference>
<evidence type="ECO:0000313" key="6">
    <source>
        <dbReference type="Proteomes" id="UP000465305"/>
    </source>
</evidence>
<name>A0A7I9Y603_MYCAL</name>
<protein>
    <recommendedName>
        <fullName evidence="4">HTH gntR-type domain-containing protein</fullName>
    </recommendedName>
</protein>
<dbReference type="InterPro" id="IPR000524">
    <property type="entry name" value="Tscrpt_reg_HTH_GntR"/>
</dbReference>
<keyword evidence="3" id="KW-0804">Transcription</keyword>
<evidence type="ECO:0000256" key="2">
    <source>
        <dbReference type="ARBA" id="ARBA00023125"/>
    </source>
</evidence>
<dbReference type="GO" id="GO:0003700">
    <property type="term" value="F:DNA-binding transcription factor activity"/>
    <property type="evidence" value="ECO:0007669"/>
    <property type="project" value="InterPro"/>
</dbReference>
<proteinExistence type="predicted"/>
<dbReference type="EMBL" id="BLKY01000001">
    <property type="protein sequence ID" value="GFG84027.1"/>
    <property type="molecule type" value="Genomic_DNA"/>
</dbReference>
<dbReference type="SMART" id="SM00418">
    <property type="entry name" value="HTH_ARSR"/>
    <property type="match status" value="1"/>
</dbReference>
<keyword evidence="1" id="KW-0805">Transcription regulation</keyword>
<dbReference type="PROSITE" id="PS50949">
    <property type="entry name" value="HTH_GNTR"/>
    <property type="match status" value="1"/>
</dbReference>
<evidence type="ECO:0000313" key="5">
    <source>
        <dbReference type="EMBL" id="GFG84027.1"/>
    </source>
</evidence>
<dbReference type="RefSeq" id="WP_083040397.1">
    <property type="nucleotide sequence ID" value="NZ_BLKY01000001.1"/>
</dbReference>
<dbReference type="AlphaFoldDB" id="A0A7I9Y603"/>
<dbReference type="CDD" id="cd07377">
    <property type="entry name" value="WHTH_GntR"/>
    <property type="match status" value="1"/>
</dbReference>
<dbReference type="SMART" id="SM00345">
    <property type="entry name" value="HTH_GNTR"/>
    <property type="match status" value="1"/>
</dbReference>
<feature type="domain" description="HTH gntR-type" evidence="4">
    <location>
        <begin position="7"/>
        <end position="75"/>
    </location>
</feature>
<dbReference type="InterPro" id="IPR036388">
    <property type="entry name" value="WH-like_DNA-bd_sf"/>
</dbReference>
<comment type="caution">
    <text evidence="5">The sequence shown here is derived from an EMBL/GenBank/DDBJ whole genome shotgun (WGS) entry which is preliminary data.</text>
</comment>
<evidence type="ECO:0000256" key="1">
    <source>
        <dbReference type="ARBA" id="ARBA00023015"/>
    </source>
</evidence>